<evidence type="ECO:0000256" key="1">
    <source>
        <dbReference type="SAM" id="Phobius"/>
    </source>
</evidence>
<proteinExistence type="predicted"/>
<keyword evidence="3" id="KW-1185">Reference proteome</keyword>
<dbReference type="Proteomes" id="UP001168552">
    <property type="component" value="Unassembled WGS sequence"/>
</dbReference>
<evidence type="ECO:0008006" key="4">
    <source>
        <dbReference type="Google" id="ProtNLM"/>
    </source>
</evidence>
<name>A0ABT8F1Q8_9BACT</name>
<feature type="transmembrane region" description="Helical" evidence="1">
    <location>
        <begin position="6"/>
        <end position="28"/>
    </location>
</feature>
<gene>
    <name evidence="2" type="ORF">QWY31_02660</name>
</gene>
<reference evidence="2" key="1">
    <citation type="submission" date="2023-06" db="EMBL/GenBank/DDBJ databases">
        <title>Cytophagales bacterium Strain LB-30, isolated from soil.</title>
        <authorList>
            <person name="Liu B."/>
        </authorList>
    </citation>
    <scope>NUCLEOTIDE SEQUENCE</scope>
    <source>
        <strain evidence="2">LB-30</strain>
    </source>
</reference>
<keyword evidence="1" id="KW-1133">Transmembrane helix</keyword>
<dbReference type="EMBL" id="JAUHJS010000001">
    <property type="protein sequence ID" value="MDN4164383.1"/>
    <property type="molecule type" value="Genomic_DNA"/>
</dbReference>
<feature type="transmembrane region" description="Helical" evidence="1">
    <location>
        <begin position="80"/>
        <end position="101"/>
    </location>
</feature>
<keyword evidence="1" id="KW-0472">Membrane</keyword>
<comment type="caution">
    <text evidence="2">The sequence shown here is derived from an EMBL/GenBank/DDBJ whole genome shotgun (WGS) entry which is preliminary data.</text>
</comment>
<protein>
    <recommendedName>
        <fullName evidence="4">MotA/TolQ/ExbB proton channel domain-containing protein</fullName>
    </recommendedName>
</protein>
<evidence type="ECO:0000313" key="3">
    <source>
        <dbReference type="Proteomes" id="UP001168552"/>
    </source>
</evidence>
<keyword evidence="1" id="KW-0812">Transmembrane</keyword>
<feature type="transmembrane region" description="Helical" evidence="1">
    <location>
        <begin position="40"/>
        <end position="60"/>
    </location>
</feature>
<dbReference type="RefSeq" id="WP_320002909.1">
    <property type="nucleotide sequence ID" value="NZ_JAUHJS010000001.1"/>
</dbReference>
<sequence>MDIFDFILYFGYLLFAVSVISVIVLPLVKAMDNPKTLAKSGIGVAVLFGVFLISFLVSRGDNVQASIAEKFELTATGVKVIGATLTTLYVMGIGSILGIVYTEIVKMIK</sequence>
<accession>A0ABT8F1Q8</accession>
<organism evidence="2 3">
    <name type="scientific">Shiella aurantiaca</name>
    <dbReference type="NCBI Taxonomy" id="3058365"/>
    <lineage>
        <taxon>Bacteria</taxon>
        <taxon>Pseudomonadati</taxon>
        <taxon>Bacteroidota</taxon>
        <taxon>Cytophagia</taxon>
        <taxon>Cytophagales</taxon>
        <taxon>Shiellaceae</taxon>
        <taxon>Shiella</taxon>
    </lineage>
</organism>
<evidence type="ECO:0000313" key="2">
    <source>
        <dbReference type="EMBL" id="MDN4164383.1"/>
    </source>
</evidence>